<keyword evidence="2" id="KW-1185">Reference proteome</keyword>
<organism evidence="1 2">
    <name type="scientific">Racocetra persica</name>
    <dbReference type="NCBI Taxonomy" id="160502"/>
    <lineage>
        <taxon>Eukaryota</taxon>
        <taxon>Fungi</taxon>
        <taxon>Fungi incertae sedis</taxon>
        <taxon>Mucoromycota</taxon>
        <taxon>Glomeromycotina</taxon>
        <taxon>Glomeromycetes</taxon>
        <taxon>Diversisporales</taxon>
        <taxon>Gigasporaceae</taxon>
        <taxon>Racocetra</taxon>
    </lineage>
</organism>
<evidence type="ECO:0000313" key="2">
    <source>
        <dbReference type="Proteomes" id="UP000789920"/>
    </source>
</evidence>
<name>A0ACA9R5B0_9GLOM</name>
<dbReference type="Proteomes" id="UP000789920">
    <property type="component" value="Unassembled WGS sequence"/>
</dbReference>
<feature type="non-terminal residue" evidence="1">
    <location>
        <position position="1"/>
    </location>
</feature>
<dbReference type="EMBL" id="CAJVQC010043676">
    <property type="protein sequence ID" value="CAG8778007.1"/>
    <property type="molecule type" value="Genomic_DNA"/>
</dbReference>
<comment type="caution">
    <text evidence="1">The sequence shown here is derived from an EMBL/GenBank/DDBJ whole genome shotgun (WGS) entry which is preliminary data.</text>
</comment>
<accession>A0ACA9R5B0</accession>
<sequence length="48" mass="5517">AQHRIKAYIRVGESDSAPPETKINAEYERLCAIIVQYPLDDVWNVNET</sequence>
<gene>
    <name evidence="1" type="ORF">RPERSI_LOCUS17173</name>
</gene>
<reference evidence="1" key="1">
    <citation type="submission" date="2021-06" db="EMBL/GenBank/DDBJ databases">
        <authorList>
            <person name="Kallberg Y."/>
            <person name="Tangrot J."/>
            <person name="Rosling A."/>
        </authorList>
    </citation>
    <scope>NUCLEOTIDE SEQUENCE</scope>
    <source>
        <strain evidence="1">MA461A</strain>
    </source>
</reference>
<evidence type="ECO:0000313" key="1">
    <source>
        <dbReference type="EMBL" id="CAG8778007.1"/>
    </source>
</evidence>
<feature type="non-terminal residue" evidence="1">
    <location>
        <position position="48"/>
    </location>
</feature>
<proteinExistence type="predicted"/>
<protein>
    <submittedName>
        <fullName evidence="1">26495_t:CDS:1</fullName>
    </submittedName>
</protein>